<dbReference type="EMBL" id="KQ030805">
    <property type="protein sequence ID" value="KJZ68834.1"/>
    <property type="molecule type" value="Genomic_DNA"/>
</dbReference>
<reference evidence="1 2" key="1">
    <citation type="journal article" date="2014" name="Genome Biol. Evol.">
        <title>Comparative genomics and transcriptomics analyses reveal divergent lifestyle features of nematode endoparasitic fungus Hirsutella minnesotensis.</title>
        <authorList>
            <person name="Lai Y."/>
            <person name="Liu K."/>
            <person name="Zhang X."/>
            <person name="Zhang X."/>
            <person name="Li K."/>
            <person name="Wang N."/>
            <person name="Shu C."/>
            <person name="Wu Y."/>
            <person name="Wang C."/>
            <person name="Bushley K.E."/>
            <person name="Xiang M."/>
            <person name="Liu X."/>
        </authorList>
    </citation>
    <scope>NUCLEOTIDE SEQUENCE [LARGE SCALE GENOMIC DNA]</scope>
    <source>
        <strain evidence="1 2">3608</strain>
    </source>
</reference>
<accession>A0A0F8A0T4</accession>
<protein>
    <submittedName>
        <fullName evidence="1">Uncharacterized protein</fullName>
    </submittedName>
</protein>
<evidence type="ECO:0000313" key="1">
    <source>
        <dbReference type="EMBL" id="KJZ68834.1"/>
    </source>
</evidence>
<organism evidence="1 2">
    <name type="scientific">Hirsutella minnesotensis 3608</name>
    <dbReference type="NCBI Taxonomy" id="1043627"/>
    <lineage>
        <taxon>Eukaryota</taxon>
        <taxon>Fungi</taxon>
        <taxon>Dikarya</taxon>
        <taxon>Ascomycota</taxon>
        <taxon>Pezizomycotina</taxon>
        <taxon>Sordariomycetes</taxon>
        <taxon>Hypocreomycetidae</taxon>
        <taxon>Hypocreales</taxon>
        <taxon>Ophiocordycipitaceae</taxon>
        <taxon>Hirsutella</taxon>
    </lineage>
</organism>
<gene>
    <name evidence="1" type="ORF">HIM_11774</name>
</gene>
<keyword evidence="2" id="KW-1185">Reference proteome</keyword>
<proteinExistence type="predicted"/>
<dbReference type="AlphaFoldDB" id="A0A0F8A0T4"/>
<evidence type="ECO:0000313" key="2">
    <source>
        <dbReference type="Proteomes" id="UP000054481"/>
    </source>
</evidence>
<dbReference type="OrthoDB" id="5166611at2759"/>
<dbReference type="Proteomes" id="UP000054481">
    <property type="component" value="Unassembled WGS sequence"/>
</dbReference>
<name>A0A0F8A0T4_9HYPO</name>
<sequence length="291" mass="32394">MVTEPQSSVFWLSYAPADDEKVSDVLKLLDRVVSVEGSALVGKYVRDGQRVFNAVICTRKRQRVSCVLGEKKWKSKGARGTICNGKYPAAGEKAQSFLRRWADAVCRDCPPVPFGSRREVYRVLRGQQNRERDRKKRSRRVSRRAYRDCCNRCSSPDDGTGLETQPALAVSDRDPEVSVQVDAAADSLSWLPHGFDDVDFSLTEPSLSSLYFVGVTESRVDANQFGAAADFTDLAGDAPAVNLDSLLCAEELTYDLNCDSDLYGANDTWDWSWNPAGLDWEKLMSEVVLDV</sequence>